<evidence type="ECO:0000256" key="1">
    <source>
        <dbReference type="SAM" id="MobiDB-lite"/>
    </source>
</evidence>
<evidence type="ECO:0000313" key="2">
    <source>
        <dbReference type="EMBL" id="CAB9524573.1"/>
    </source>
</evidence>
<feature type="region of interest" description="Disordered" evidence="1">
    <location>
        <begin position="148"/>
        <end position="200"/>
    </location>
</feature>
<reference evidence="2" key="1">
    <citation type="submission" date="2020-06" db="EMBL/GenBank/DDBJ databases">
        <authorList>
            <consortium name="Plant Systems Biology data submission"/>
        </authorList>
    </citation>
    <scope>NUCLEOTIDE SEQUENCE</scope>
    <source>
        <strain evidence="2">D6</strain>
    </source>
</reference>
<sequence>MSTMNASPLSTFMQGLISCSSLVGEEITVEIHQDSCGTLSDQAREMVRQSYRSSVAQEGCSRWDSTFERLEATKCKNEANEKSNDLEKVFPILPYRRLSLGAGEDAWEPRSNKKNQPVDRTPNLPPRDAAFRSSLRWALALEEDSKLQSPKRCPVIETDDDTDSETECSYAESELDFDAYETDPDSDSEDECDDEMDSSEYDARWATQKVNPHEWTFPANSILPNFQALIREAAQNEDVDLNKCFQSSRRNLPHIRQRC</sequence>
<keyword evidence="3" id="KW-1185">Reference proteome</keyword>
<organism evidence="2 3">
    <name type="scientific">Seminavis robusta</name>
    <dbReference type="NCBI Taxonomy" id="568900"/>
    <lineage>
        <taxon>Eukaryota</taxon>
        <taxon>Sar</taxon>
        <taxon>Stramenopiles</taxon>
        <taxon>Ochrophyta</taxon>
        <taxon>Bacillariophyta</taxon>
        <taxon>Bacillariophyceae</taxon>
        <taxon>Bacillariophycidae</taxon>
        <taxon>Naviculales</taxon>
        <taxon>Naviculaceae</taxon>
        <taxon>Seminavis</taxon>
    </lineage>
</organism>
<comment type="caution">
    <text evidence="2">The sequence shown here is derived from an EMBL/GenBank/DDBJ whole genome shotgun (WGS) entry which is preliminary data.</text>
</comment>
<dbReference type="EMBL" id="CAICTM010001552">
    <property type="protein sequence ID" value="CAB9524573.1"/>
    <property type="molecule type" value="Genomic_DNA"/>
</dbReference>
<protein>
    <submittedName>
        <fullName evidence="2">Uncharacterized protein</fullName>
    </submittedName>
</protein>
<accession>A0A9N8HRD4</accession>
<proteinExistence type="predicted"/>
<evidence type="ECO:0000313" key="3">
    <source>
        <dbReference type="Proteomes" id="UP001153069"/>
    </source>
</evidence>
<feature type="region of interest" description="Disordered" evidence="1">
    <location>
        <begin position="104"/>
        <end position="127"/>
    </location>
</feature>
<dbReference type="AlphaFoldDB" id="A0A9N8HRD4"/>
<name>A0A9N8HRD4_9STRA</name>
<feature type="compositionally biased region" description="Acidic residues" evidence="1">
    <location>
        <begin position="157"/>
        <end position="166"/>
    </location>
</feature>
<gene>
    <name evidence="2" type="ORF">SEMRO_1554_G282010.1</name>
</gene>
<feature type="compositionally biased region" description="Acidic residues" evidence="1">
    <location>
        <begin position="173"/>
        <end position="200"/>
    </location>
</feature>
<dbReference type="Proteomes" id="UP001153069">
    <property type="component" value="Unassembled WGS sequence"/>
</dbReference>